<reference evidence="2 3" key="1">
    <citation type="journal article" date="2023" name="Mol. Biol. Evol.">
        <title>Genomics of Secondarily Temperate Adaptation in the Only Non-Antarctic Icefish.</title>
        <authorList>
            <person name="Rivera-Colon A.G."/>
            <person name="Rayamajhi N."/>
            <person name="Minhas B.F."/>
            <person name="Madrigal G."/>
            <person name="Bilyk K.T."/>
            <person name="Yoon V."/>
            <person name="Hune M."/>
            <person name="Gregory S."/>
            <person name="Cheng C.H.C."/>
            <person name="Catchen J.M."/>
        </authorList>
    </citation>
    <scope>NUCLEOTIDE SEQUENCE [LARGE SCALE GENOMIC DNA]</scope>
    <source>
        <tissue evidence="2">White muscle</tissue>
    </source>
</reference>
<sequence length="109" mass="11353">MFTQHGGVTRLSPPPSAALRHPVLPSASNTSTRSCRPLSRCCRCTSFPTLKGTGGHWGGMDTLAAYSANTLHRAGSGAGPSPLNSRSPTMGTAITAWLHKPGRGPTQRS</sequence>
<evidence type="ECO:0000256" key="1">
    <source>
        <dbReference type="SAM" id="MobiDB-lite"/>
    </source>
</evidence>
<gene>
    <name evidence="2" type="ORF">CgunFtcFv8_025087</name>
</gene>
<feature type="compositionally biased region" description="Polar residues" evidence="1">
    <location>
        <begin position="82"/>
        <end position="92"/>
    </location>
</feature>
<comment type="caution">
    <text evidence="2">The sequence shown here is derived from an EMBL/GenBank/DDBJ whole genome shotgun (WGS) entry which is preliminary data.</text>
</comment>
<feature type="region of interest" description="Disordered" evidence="1">
    <location>
        <begin position="73"/>
        <end position="109"/>
    </location>
</feature>
<dbReference type="AlphaFoldDB" id="A0AAN8DHX1"/>
<keyword evidence="3" id="KW-1185">Reference proteome</keyword>
<evidence type="ECO:0000313" key="3">
    <source>
        <dbReference type="Proteomes" id="UP001331515"/>
    </source>
</evidence>
<name>A0AAN8DHX1_CHAGU</name>
<accession>A0AAN8DHX1</accession>
<proteinExistence type="predicted"/>
<protein>
    <submittedName>
        <fullName evidence="2">Uncharacterized protein</fullName>
    </submittedName>
</protein>
<dbReference type="Proteomes" id="UP001331515">
    <property type="component" value="Unassembled WGS sequence"/>
</dbReference>
<feature type="region of interest" description="Disordered" evidence="1">
    <location>
        <begin position="1"/>
        <end position="37"/>
    </location>
</feature>
<organism evidence="2 3">
    <name type="scientific">Champsocephalus gunnari</name>
    <name type="common">Mackerel icefish</name>
    <dbReference type="NCBI Taxonomy" id="52237"/>
    <lineage>
        <taxon>Eukaryota</taxon>
        <taxon>Metazoa</taxon>
        <taxon>Chordata</taxon>
        <taxon>Craniata</taxon>
        <taxon>Vertebrata</taxon>
        <taxon>Euteleostomi</taxon>
        <taxon>Actinopterygii</taxon>
        <taxon>Neopterygii</taxon>
        <taxon>Teleostei</taxon>
        <taxon>Neoteleostei</taxon>
        <taxon>Acanthomorphata</taxon>
        <taxon>Eupercaria</taxon>
        <taxon>Perciformes</taxon>
        <taxon>Notothenioidei</taxon>
        <taxon>Channichthyidae</taxon>
        <taxon>Champsocephalus</taxon>
    </lineage>
</organism>
<evidence type="ECO:0000313" key="2">
    <source>
        <dbReference type="EMBL" id="KAK5921378.1"/>
    </source>
</evidence>
<dbReference type="EMBL" id="JAURVH010001523">
    <property type="protein sequence ID" value="KAK5921378.1"/>
    <property type="molecule type" value="Genomic_DNA"/>
</dbReference>